<dbReference type="GeneID" id="73378889"/>
<feature type="compositionally biased region" description="Gly residues" evidence="1">
    <location>
        <begin position="280"/>
        <end position="290"/>
    </location>
</feature>
<dbReference type="RefSeq" id="XP_049181798.1">
    <property type="nucleotide sequence ID" value="XM_049322378.1"/>
</dbReference>
<protein>
    <submittedName>
        <fullName evidence="3">STE2</fullName>
    </submittedName>
</protein>
<gene>
    <name evidence="3" type="ORF">KGF56_001272</name>
</gene>
<accession>A0AAI9WZC5</accession>
<sequence length="368" mass="40158">MRGAIILGVTIGACTMLLIFLLGILYNNRKKLKTSVLFNLNIWILIATIIRSGCYLNYYMNDLASVSFNFTGVYHGESFASSNAANAFKTIMFALVELSLTYQIYVIFRSTTLKNWGIAATILAGLLSLASVATQIWSSVLAHKNFKASTKGLYVSGAWMDLPTILFAVSINIMSLLLLFKLGIAIKTRRYLGLRQFDGFHILFIMSTQTLIIPSILLFVHYFLTSNSGPDLINVALLLVVIFLPLSSLWAQTANNVRRIDSSPSMSFISRESSNSSSGSSGGGGGGGSSGDALRQASKISRFNTYNSSTTSPTTLRDDSSYVTEKIVNQPISGIDANLPCDLEKYLFDDSNNEGDGMIAREVTILKT</sequence>
<dbReference type="PANTHER" id="PTHR28009:SF1">
    <property type="entry name" value="PHEROMONE ALPHA FACTOR RECEPTOR"/>
    <property type="match status" value="1"/>
</dbReference>
<dbReference type="Pfam" id="PF02116">
    <property type="entry name" value="STE2"/>
    <property type="match status" value="1"/>
</dbReference>
<evidence type="ECO:0000256" key="2">
    <source>
        <dbReference type="SAM" id="Phobius"/>
    </source>
</evidence>
<keyword evidence="2" id="KW-1133">Transmembrane helix</keyword>
<feature type="transmembrane region" description="Helical" evidence="2">
    <location>
        <begin position="115"/>
        <end position="138"/>
    </location>
</feature>
<dbReference type="AlphaFoldDB" id="A0AAI9WZC5"/>
<dbReference type="GO" id="GO:0038038">
    <property type="term" value="C:G protein-coupled receptor homodimeric complex"/>
    <property type="evidence" value="ECO:0007669"/>
    <property type="project" value="TreeGrafter"/>
</dbReference>
<feature type="transmembrane region" description="Helical" evidence="2">
    <location>
        <begin position="158"/>
        <end position="180"/>
    </location>
</feature>
<dbReference type="InterPro" id="IPR000366">
    <property type="entry name" value="GPCR_STE2"/>
</dbReference>
<dbReference type="CDD" id="cd14939">
    <property type="entry name" value="7tmD_STE2"/>
    <property type="match status" value="1"/>
</dbReference>
<dbReference type="GO" id="GO:0000750">
    <property type="term" value="P:pheromone-dependent signal transduction involved in conjugation with cellular fusion"/>
    <property type="evidence" value="ECO:0007669"/>
    <property type="project" value="TreeGrafter"/>
</dbReference>
<feature type="transmembrane region" description="Helical" evidence="2">
    <location>
        <begin position="38"/>
        <end position="60"/>
    </location>
</feature>
<dbReference type="PRINTS" id="PR00250">
    <property type="entry name" value="GPCRSTE2"/>
</dbReference>
<evidence type="ECO:0000313" key="4">
    <source>
        <dbReference type="Proteomes" id="UP001202479"/>
    </source>
</evidence>
<dbReference type="EMBL" id="JAHUZD010000026">
    <property type="protein sequence ID" value="KAI3406053.2"/>
    <property type="molecule type" value="Genomic_DNA"/>
</dbReference>
<comment type="caution">
    <text evidence="3">The sequence shown here is derived from an EMBL/GenBank/DDBJ whole genome shotgun (WGS) entry which is preliminary data.</text>
</comment>
<keyword evidence="4" id="KW-1185">Reference proteome</keyword>
<feature type="transmembrane region" description="Helical" evidence="2">
    <location>
        <begin position="6"/>
        <end position="26"/>
    </location>
</feature>
<dbReference type="Proteomes" id="UP001202479">
    <property type="component" value="Unassembled WGS sequence"/>
</dbReference>
<evidence type="ECO:0000256" key="1">
    <source>
        <dbReference type="SAM" id="MobiDB-lite"/>
    </source>
</evidence>
<feature type="transmembrane region" description="Helical" evidence="2">
    <location>
        <begin position="200"/>
        <end position="220"/>
    </location>
</feature>
<feature type="transmembrane region" description="Helical" evidence="2">
    <location>
        <begin position="87"/>
        <end position="108"/>
    </location>
</feature>
<dbReference type="Gene3D" id="1.10.287.920">
    <property type="entry name" value="Pheromone alpha factor receptor"/>
    <property type="match status" value="1"/>
</dbReference>
<reference evidence="3" key="1">
    <citation type="journal article" date="2022" name="DNA Res.">
        <title>Genome analysis of five recently described species of the CUG-Ser clade uncovers Candida theae as a new hybrid lineage with pathogenic potential in the Candida parapsilosis species complex.</title>
        <authorList>
            <person name="Mixao V."/>
            <person name="Del Olmo V."/>
            <person name="Hegedusova E."/>
            <person name="Saus E."/>
            <person name="Pryszcz L."/>
            <person name="Cillingova A."/>
            <person name="Nosek J."/>
            <person name="Gabaldon T."/>
        </authorList>
    </citation>
    <scope>NUCLEOTIDE SEQUENCE</scope>
    <source>
        <strain evidence="3">CBS 10844</strain>
    </source>
</reference>
<dbReference type="PANTHER" id="PTHR28009">
    <property type="entry name" value="PHEROMONE ALPHA FACTOR RECEPTOR"/>
    <property type="match status" value="1"/>
</dbReference>
<keyword evidence="2" id="KW-0812">Transmembrane</keyword>
<dbReference type="InterPro" id="IPR027458">
    <property type="entry name" value="STE2_TM1-TM2_sf"/>
</dbReference>
<keyword evidence="2" id="KW-0472">Membrane</keyword>
<organism evidence="3 4">
    <name type="scientific">Candida oxycetoniae</name>
    <dbReference type="NCBI Taxonomy" id="497107"/>
    <lineage>
        <taxon>Eukaryota</taxon>
        <taxon>Fungi</taxon>
        <taxon>Dikarya</taxon>
        <taxon>Ascomycota</taxon>
        <taxon>Saccharomycotina</taxon>
        <taxon>Pichiomycetes</taxon>
        <taxon>Debaryomycetaceae</taxon>
        <taxon>Candida/Lodderomyces clade</taxon>
        <taxon>Candida</taxon>
    </lineage>
</organism>
<name>A0AAI9WZC5_9ASCO</name>
<dbReference type="GO" id="GO:0004932">
    <property type="term" value="F:mating-type factor pheromone receptor activity"/>
    <property type="evidence" value="ECO:0007669"/>
    <property type="project" value="InterPro"/>
</dbReference>
<feature type="transmembrane region" description="Helical" evidence="2">
    <location>
        <begin position="232"/>
        <end position="251"/>
    </location>
</feature>
<feature type="region of interest" description="Disordered" evidence="1">
    <location>
        <begin position="268"/>
        <end position="293"/>
    </location>
</feature>
<proteinExistence type="predicted"/>
<evidence type="ECO:0000313" key="3">
    <source>
        <dbReference type="EMBL" id="KAI3406053.2"/>
    </source>
</evidence>